<dbReference type="PANTHER" id="PTHR37984:SF5">
    <property type="entry name" value="PROTEIN NYNRIN-LIKE"/>
    <property type="match status" value="1"/>
</dbReference>
<dbReference type="GO" id="GO:0015074">
    <property type="term" value="P:DNA integration"/>
    <property type="evidence" value="ECO:0007669"/>
    <property type="project" value="InterPro"/>
</dbReference>
<reference evidence="2" key="1">
    <citation type="submission" date="2022-03" db="EMBL/GenBank/DDBJ databases">
        <authorList>
            <person name="Lindestad O."/>
        </authorList>
    </citation>
    <scope>NUCLEOTIDE SEQUENCE</scope>
</reference>
<feature type="domain" description="Integrase catalytic" evidence="1">
    <location>
        <begin position="34"/>
        <end position="191"/>
    </location>
</feature>
<dbReference type="InterPro" id="IPR036397">
    <property type="entry name" value="RNaseH_sf"/>
</dbReference>
<dbReference type="PANTHER" id="PTHR37984">
    <property type="entry name" value="PROTEIN CBG26694"/>
    <property type="match status" value="1"/>
</dbReference>
<dbReference type="Pfam" id="PF00665">
    <property type="entry name" value="rve"/>
    <property type="match status" value="1"/>
</dbReference>
<dbReference type="AlphaFoldDB" id="A0A8S4QPT7"/>
<protein>
    <submittedName>
        <fullName evidence="2">Jg23157 protein</fullName>
    </submittedName>
</protein>
<dbReference type="InterPro" id="IPR001584">
    <property type="entry name" value="Integrase_cat-core"/>
</dbReference>
<evidence type="ECO:0000313" key="2">
    <source>
        <dbReference type="EMBL" id="CAH2215795.1"/>
    </source>
</evidence>
<comment type="caution">
    <text evidence="2">The sequence shown here is derived from an EMBL/GenBank/DDBJ whole genome shotgun (WGS) entry which is preliminary data.</text>
</comment>
<dbReference type="PROSITE" id="PS50994">
    <property type="entry name" value="INTEGRASE"/>
    <property type="match status" value="1"/>
</dbReference>
<evidence type="ECO:0000259" key="1">
    <source>
        <dbReference type="PROSITE" id="PS50994"/>
    </source>
</evidence>
<evidence type="ECO:0000313" key="3">
    <source>
        <dbReference type="Proteomes" id="UP000838756"/>
    </source>
</evidence>
<name>A0A8S4QPT7_9NEOP</name>
<dbReference type="Gene3D" id="3.30.420.10">
    <property type="entry name" value="Ribonuclease H-like superfamily/Ribonuclease H"/>
    <property type="match status" value="1"/>
</dbReference>
<dbReference type="GO" id="GO:0003676">
    <property type="term" value="F:nucleic acid binding"/>
    <property type="evidence" value="ECO:0007669"/>
    <property type="project" value="InterPro"/>
</dbReference>
<organism evidence="2 3">
    <name type="scientific">Pararge aegeria aegeria</name>
    <dbReference type="NCBI Taxonomy" id="348720"/>
    <lineage>
        <taxon>Eukaryota</taxon>
        <taxon>Metazoa</taxon>
        <taxon>Ecdysozoa</taxon>
        <taxon>Arthropoda</taxon>
        <taxon>Hexapoda</taxon>
        <taxon>Insecta</taxon>
        <taxon>Pterygota</taxon>
        <taxon>Neoptera</taxon>
        <taxon>Endopterygota</taxon>
        <taxon>Lepidoptera</taxon>
        <taxon>Glossata</taxon>
        <taxon>Ditrysia</taxon>
        <taxon>Papilionoidea</taxon>
        <taxon>Nymphalidae</taxon>
        <taxon>Satyrinae</taxon>
        <taxon>Satyrini</taxon>
        <taxon>Parargina</taxon>
        <taxon>Pararge</taxon>
    </lineage>
</organism>
<dbReference type="Proteomes" id="UP000838756">
    <property type="component" value="Unassembled WGS sequence"/>
</dbReference>
<dbReference type="InterPro" id="IPR050951">
    <property type="entry name" value="Retrovirus_Pol_polyprotein"/>
</dbReference>
<dbReference type="OrthoDB" id="116216at2759"/>
<dbReference type="SUPFAM" id="SSF53098">
    <property type="entry name" value="Ribonuclease H-like"/>
    <property type="match status" value="1"/>
</dbReference>
<accession>A0A8S4QPT7</accession>
<gene>
    <name evidence="2" type="primary">jg23157</name>
    <name evidence="2" type="ORF">PAEG_LOCUS3881</name>
</gene>
<keyword evidence="3" id="KW-1185">Reference proteome</keyword>
<dbReference type="EMBL" id="CAKXAJ010012874">
    <property type="protein sequence ID" value="CAH2215795.1"/>
    <property type="molecule type" value="Genomic_DNA"/>
</dbReference>
<dbReference type="InterPro" id="IPR012337">
    <property type="entry name" value="RNaseH-like_sf"/>
</dbReference>
<sequence>MSKFVRKFVENCMTCRLSKTSSGKVQAELHPIPKISVPWHTVHVDITGKLSGKSDRKEYVIVHIDAFTKFVLLNHTTRIDAKNAIEALKASVSLFGTPVRVIADQGRCFSSKEYREFCDSHNIKLHLIATGSSRANGQVERVMSTLKGMLTAVETSERSWQDALGEVQLAINCTISRVTKSSPLELLIGRVARPLSLLSPDNNEVEIDLSDVREQAVQNITKNSNYDKARFDATKAKILKFNVNDYVLLKNEERNQTKLDPKFKGPFKVIEILDGDRYLLKSLTGNRTYKYAHDRLRRLPECEVPLELDDDSDEHVDEDA</sequence>
<proteinExistence type="predicted"/>